<organism evidence="1 2">
    <name type="scientific">Anaplasma phagocytophilum str. ApNP</name>
    <dbReference type="NCBI Taxonomy" id="1359153"/>
    <lineage>
        <taxon>Bacteria</taxon>
        <taxon>Pseudomonadati</taxon>
        <taxon>Pseudomonadota</taxon>
        <taxon>Alphaproteobacteria</taxon>
        <taxon>Rickettsiales</taxon>
        <taxon>Anaplasmataceae</taxon>
        <taxon>Anaplasma</taxon>
        <taxon>phagocytophilum group</taxon>
    </lineage>
</organism>
<name>A0A0F3NG04_ANAPH</name>
<accession>A0A0F3NG04</accession>
<dbReference type="Proteomes" id="UP000033385">
    <property type="component" value="Unassembled WGS sequence"/>
</dbReference>
<comment type="caution">
    <text evidence="1">The sequence shown here is derived from an EMBL/GenBank/DDBJ whole genome shotgun (WGS) entry which is preliminary data.</text>
</comment>
<dbReference type="AlphaFoldDB" id="A0A0F3NG04"/>
<protein>
    <submittedName>
        <fullName evidence="1">Uncharacterized protein</fullName>
    </submittedName>
</protein>
<dbReference type="PATRIC" id="fig|1359153.3.peg.1322"/>
<gene>
    <name evidence="1" type="ORF">APHNP_1288</name>
</gene>
<proteinExistence type="predicted"/>
<dbReference type="EMBL" id="LANW01000001">
    <property type="protein sequence ID" value="KJV66686.1"/>
    <property type="molecule type" value="Genomic_DNA"/>
</dbReference>
<sequence>MYDFCCLGFDFAGHSDFAKYCWNNNLSYFDSILKTEGCVLLA</sequence>
<reference evidence="1 2" key="1">
    <citation type="submission" date="2015-01" db="EMBL/GenBank/DDBJ databases">
        <title>Genome Sequencing of Rickettsiales.</title>
        <authorList>
            <person name="Daugherty S.C."/>
            <person name="Su Q."/>
            <person name="Abolude K."/>
            <person name="Beier-Sexton M."/>
            <person name="Carlyon J.A."/>
            <person name="Carter R."/>
            <person name="Day N.P."/>
            <person name="Dumler S.J."/>
            <person name="Dyachenko V."/>
            <person name="Godinez A."/>
            <person name="Kurtti T.J."/>
            <person name="Lichay M."/>
            <person name="Mullins K.E."/>
            <person name="Ott S."/>
            <person name="Pappas-Brown V."/>
            <person name="Paris D.H."/>
            <person name="Patel P."/>
            <person name="Richards A.L."/>
            <person name="Sadzewicz L."/>
            <person name="Sears K."/>
            <person name="Seidman D."/>
            <person name="Sengamalay N."/>
            <person name="Stenos J."/>
            <person name="Tallon L.J."/>
            <person name="Vincent G."/>
            <person name="Fraser C.M."/>
            <person name="Munderloh U."/>
            <person name="Dunning-Hotopp J.C."/>
        </authorList>
    </citation>
    <scope>NUCLEOTIDE SEQUENCE [LARGE SCALE GENOMIC DNA]</scope>
    <source>
        <strain evidence="1 2">ApNP</strain>
    </source>
</reference>
<evidence type="ECO:0000313" key="1">
    <source>
        <dbReference type="EMBL" id="KJV66686.1"/>
    </source>
</evidence>
<evidence type="ECO:0000313" key="2">
    <source>
        <dbReference type="Proteomes" id="UP000033385"/>
    </source>
</evidence>